<name>A0A8S3RE00_MYTED</name>
<gene>
    <name evidence="1" type="ORF">MEDL_21185</name>
</gene>
<accession>A0A8S3RE00</accession>
<dbReference type="AlphaFoldDB" id="A0A8S3RE00"/>
<proteinExistence type="predicted"/>
<organism evidence="1 2">
    <name type="scientific">Mytilus edulis</name>
    <name type="common">Blue mussel</name>
    <dbReference type="NCBI Taxonomy" id="6550"/>
    <lineage>
        <taxon>Eukaryota</taxon>
        <taxon>Metazoa</taxon>
        <taxon>Spiralia</taxon>
        <taxon>Lophotrochozoa</taxon>
        <taxon>Mollusca</taxon>
        <taxon>Bivalvia</taxon>
        <taxon>Autobranchia</taxon>
        <taxon>Pteriomorphia</taxon>
        <taxon>Mytilida</taxon>
        <taxon>Mytiloidea</taxon>
        <taxon>Mytilidae</taxon>
        <taxon>Mytilinae</taxon>
        <taxon>Mytilus</taxon>
    </lineage>
</organism>
<sequence length="217" mass="24336">MESLFSLTQIRSAAVKSVAKISKEKAIIPPKKPNDNEQEVEEPALIPYDQESCSNQEEQTSILSDILPEQNNCPPIQESGKNTVTLTAEVHHAFDAKLSNKEPKKTIESIHVDKEIRRLYFINIKKEAENRRGKLACNILEPVKDVKAILKTSDHQKEKTEMKPVHATKLTAKRKLFVTSQGNTVAAKVNESVNQKDLDLRDSALWEQNIIISGAAE</sequence>
<dbReference type="Proteomes" id="UP000683360">
    <property type="component" value="Unassembled WGS sequence"/>
</dbReference>
<comment type="caution">
    <text evidence="1">The sequence shown here is derived from an EMBL/GenBank/DDBJ whole genome shotgun (WGS) entry which is preliminary data.</text>
</comment>
<reference evidence="1" key="1">
    <citation type="submission" date="2021-03" db="EMBL/GenBank/DDBJ databases">
        <authorList>
            <person name="Bekaert M."/>
        </authorList>
    </citation>
    <scope>NUCLEOTIDE SEQUENCE</scope>
</reference>
<protein>
    <submittedName>
        <fullName evidence="1">Uncharacterized protein</fullName>
    </submittedName>
</protein>
<keyword evidence="2" id="KW-1185">Reference proteome</keyword>
<evidence type="ECO:0000313" key="1">
    <source>
        <dbReference type="EMBL" id="CAG2206836.1"/>
    </source>
</evidence>
<dbReference type="EMBL" id="CAJPWZ010001063">
    <property type="protein sequence ID" value="CAG2206836.1"/>
    <property type="molecule type" value="Genomic_DNA"/>
</dbReference>
<evidence type="ECO:0000313" key="2">
    <source>
        <dbReference type="Proteomes" id="UP000683360"/>
    </source>
</evidence>